<dbReference type="SUPFAM" id="SSF53335">
    <property type="entry name" value="S-adenosyl-L-methionine-dependent methyltransferases"/>
    <property type="match status" value="1"/>
</dbReference>
<evidence type="ECO:0000313" key="4">
    <source>
        <dbReference type="EMBL" id="HHF47854.1"/>
    </source>
</evidence>
<sequence length="207" mass="23735">MGFLKNKKRARIFYKYFSKIYDYVNPIFYSKEMRKLVVDMAKIAKGDLVLEVGCGTGFTTEEIVKRVGEKNVYAVDLTPEQMKKAISRFKNVNFVRGDAENLPFKDNVFDAAISAGSIEYWPNPQKGIEEMARVTKKGGRVVILAPRKPDNRLIRKFAEKIMLFPSTQQCVLWMEKAGLSDIRFVETGPYRFWSKLVVIISGKVSLK</sequence>
<dbReference type="CDD" id="cd02440">
    <property type="entry name" value="AdoMet_MTases"/>
    <property type="match status" value="1"/>
</dbReference>
<name>A0A7C3YR06_9EURY</name>
<gene>
    <name evidence="4" type="ORF">ENL48_01185</name>
    <name evidence="3" type="ORF">ENT89_00595</name>
    <name evidence="2" type="ORF">ENX77_07935</name>
</gene>
<keyword evidence="2" id="KW-0808">Transferase</keyword>
<dbReference type="EMBL" id="DRUC01000019">
    <property type="protein sequence ID" value="HHF47854.1"/>
    <property type="molecule type" value="Genomic_DNA"/>
</dbReference>
<proteinExistence type="predicted"/>
<reference evidence="2" key="1">
    <citation type="journal article" date="2020" name="mSystems">
        <title>Genome- and Community-Level Interaction Insights into Carbon Utilization and Element Cycling Functions of Hydrothermarchaeota in Hydrothermal Sediment.</title>
        <authorList>
            <person name="Zhou Z."/>
            <person name="Liu Y."/>
            <person name="Xu W."/>
            <person name="Pan J."/>
            <person name="Luo Z.H."/>
            <person name="Li M."/>
        </authorList>
    </citation>
    <scope>NUCLEOTIDE SEQUENCE [LARGE SCALE GENOMIC DNA]</scope>
    <source>
        <strain evidence="4">SpSt-10</strain>
        <strain evidence="3">SpSt-62</strain>
        <strain evidence="2">SpSt-97</strain>
    </source>
</reference>
<dbReference type="PANTHER" id="PTHR44516">
    <property type="entry name" value="2-METHYL-6-PHYTYL-1,4-HYDROQUINONE METHYLTRANSFERASE, CHLOROPLASTIC"/>
    <property type="match status" value="1"/>
</dbReference>
<dbReference type="PANTHER" id="PTHR44516:SF11">
    <property type="entry name" value="2-METHYL-6-PHYTYL-1,4-HYDROQUINONE METHYLTRANSFERASE 2, CHLOROPLASTIC"/>
    <property type="match status" value="1"/>
</dbReference>
<organism evidence="2">
    <name type="scientific">Geoglobus ahangari</name>
    <dbReference type="NCBI Taxonomy" id="113653"/>
    <lineage>
        <taxon>Archaea</taxon>
        <taxon>Methanobacteriati</taxon>
        <taxon>Methanobacteriota</taxon>
        <taxon>Archaeoglobi</taxon>
        <taxon>Archaeoglobales</taxon>
        <taxon>Archaeoglobaceae</taxon>
        <taxon>Geoglobus</taxon>
    </lineage>
</organism>
<dbReference type="InterPro" id="IPR031164">
    <property type="entry name" value="SAM_MPBQ_MSBQ_MT"/>
</dbReference>
<dbReference type="EMBL" id="DTPI01000037">
    <property type="protein sequence ID" value="HGE67024.1"/>
    <property type="molecule type" value="Genomic_DNA"/>
</dbReference>
<dbReference type="InterPro" id="IPR029063">
    <property type="entry name" value="SAM-dependent_MTases_sf"/>
</dbReference>
<keyword evidence="2" id="KW-0489">Methyltransferase</keyword>
<dbReference type="Gene3D" id="3.40.50.150">
    <property type="entry name" value="Vaccinia Virus protein VP39"/>
    <property type="match status" value="1"/>
</dbReference>
<dbReference type="Pfam" id="PF08241">
    <property type="entry name" value="Methyltransf_11"/>
    <property type="match status" value="1"/>
</dbReference>
<dbReference type="GO" id="GO:0051741">
    <property type="term" value="F:2-methyl-6-phytyl-1,4-benzoquinone methyltransferase activity"/>
    <property type="evidence" value="ECO:0007669"/>
    <property type="project" value="InterPro"/>
</dbReference>
<dbReference type="InterPro" id="IPR044649">
    <property type="entry name" value="MPBQ/MSBQ_MT"/>
</dbReference>
<evidence type="ECO:0000259" key="1">
    <source>
        <dbReference type="PROSITE" id="PS51734"/>
    </source>
</evidence>
<accession>A0A7C3YR06</accession>
<dbReference type="InterPro" id="IPR013216">
    <property type="entry name" value="Methyltransf_11"/>
</dbReference>
<dbReference type="GO" id="GO:0032259">
    <property type="term" value="P:methylation"/>
    <property type="evidence" value="ECO:0007669"/>
    <property type="project" value="UniProtKB-KW"/>
</dbReference>
<comment type="caution">
    <text evidence="2">The sequence shown here is derived from an EMBL/GenBank/DDBJ whole genome shotgun (WGS) entry which is preliminary data.</text>
</comment>
<protein>
    <submittedName>
        <fullName evidence="2">Methyltransferase domain-containing protein</fullName>
    </submittedName>
</protein>
<dbReference type="AlphaFoldDB" id="A0A7C3YR06"/>
<evidence type="ECO:0000313" key="2">
    <source>
        <dbReference type="EMBL" id="HGE67024.1"/>
    </source>
</evidence>
<dbReference type="PROSITE" id="PS51734">
    <property type="entry name" value="SAM_MPBQ_MSBQ_MT"/>
    <property type="match status" value="1"/>
</dbReference>
<dbReference type="EMBL" id="DTAK01000004">
    <property type="protein sequence ID" value="HGU58721.1"/>
    <property type="molecule type" value="Genomic_DNA"/>
</dbReference>
<evidence type="ECO:0000313" key="3">
    <source>
        <dbReference type="EMBL" id="HGU58721.1"/>
    </source>
</evidence>
<feature type="domain" description="MPBQ/MBSQ family SAM-binding methyltransferase profile" evidence="1">
    <location>
        <begin position="2"/>
        <end position="205"/>
    </location>
</feature>